<organism evidence="3 5">
    <name type="scientific">Chryseobacterium muglaense</name>
    <dbReference type="NCBI Taxonomy" id="2893752"/>
    <lineage>
        <taxon>Bacteria</taxon>
        <taxon>Pseudomonadati</taxon>
        <taxon>Bacteroidota</taxon>
        <taxon>Flavobacteriia</taxon>
        <taxon>Flavobacteriales</taxon>
        <taxon>Weeksellaceae</taxon>
        <taxon>Chryseobacterium group</taxon>
        <taxon>Chryseobacterium</taxon>
    </lineage>
</organism>
<dbReference type="Pfam" id="PF01551">
    <property type="entry name" value="Peptidase_M23"/>
    <property type="match status" value="2"/>
</dbReference>
<dbReference type="GO" id="GO:0004222">
    <property type="term" value="F:metalloendopeptidase activity"/>
    <property type="evidence" value="ECO:0007669"/>
    <property type="project" value="TreeGrafter"/>
</dbReference>
<keyword evidence="4" id="KW-1185">Reference proteome</keyword>
<dbReference type="InterPro" id="IPR016047">
    <property type="entry name" value="M23ase_b-sheet_dom"/>
</dbReference>
<sequence length="258" mass="29075">MKKDVRYDYVRSAHSMLSEKARDCPLETKYESPTGKWHDPVDNPICTLYMQSGGGGEAGKHWGLFGQTRNGSDHVGLDLFATKGTNIYACVDGTIYNRRWHGGYGNTVTIKVKNPQEFLKFKKKYSLQYTSKGEINKGSSWSEDGDIYLFYGHLDSVIDYKFGQEITCGEVLGTTGRSGVVKGTCAPHLHFEVLSDYVMGSRSIRTRINPAFFVDYKGYDEQSAVEKKKQEDEKNKGKTVQHDGVKKLPYADMEGFIK</sequence>
<proteinExistence type="predicted"/>
<comment type="caution">
    <text evidence="3">The sequence shown here is derived from an EMBL/GenBank/DDBJ whole genome shotgun (WGS) entry which is preliminary data.</text>
</comment>
<dbReference type="CDD" id="cd12797">
    <property type="entry name" value="M23_peptidase"/>
    <property type="match status" value="1"/>
</dbReference>
<feature type="domain" description="M23ase beta-sheet core" evidence="1">
    <location>
        <begin position="73"/>
        <end position="115"/>
    </location>
</feature>
<reference evidence="3" key="1">
    <citation type="submission" date="2021-11" db="EMBL/GenBank/DDBJ databases">
        <title>Description of novel Chryseobacterium species.</title>
        <authorList>
            <person name="Saticioglu I.B."/>
            <person name="Ay H."/>
            <person name="Altun S."/>
            <person name="Duman M."/>
        </authorList>
    </citation>
    <scope>NUCLEOTIDE SEQUENCE</scope>
    <source>
        <strain evidence="3">C-39</strain>
    </source>
</reference>
<gene>
    <name evidence="2" type="ORF">IEW27_21565</name>
    <name evidence="3" type="ORF">LNP80_08540</name>
</gene>
<dbReference type="Gene3D" id="2.70.70.10">
    <property type="entry name" value="Glucose Permease (Domain IIA)"/>
    <property type="match status" value="1"/>
</dbReference>
<evidence type="ECO:0000313" key="2">
    <source>
        <dbReference type="EMBL" id="MBD3907162.1"/>
    </source>
</evidence>
<name>A0A9Q3UVM1_9FLAO</name>
<dbReference type="PANTHER" id="PTHR21666">
    <property type="entry name" value="PEPTIDASE-RELATED"/>
    <property type="match status" value="1"/>
</dbReference>
<dbReference type="AlphaFoldDB" id="A0A9Q3UVM1"/>
<dbReference type="PANTHER" id="PTHR21666:SF270">
    <property type="entry name" value="MUREIN HYDROLASE ACTIVATOR ENVC"/>
    <property type="match status" value="1"/>
</dbReference>
<evidence type="ECO:0000313" key="3">
    <source>
        <dbReference type="EMBL" id="MCC9034306.1"/>
    </source>
</evidence>
<reference evidence="4" key="2">
    <citation type="submission" date="2023-07" db="EMBL/GenBank/DDBJ databases">
        <title>Description of novel Chryseobacterium sp. strain C-2.</title>
        <authorList>
            <person name="Saticioglu I.B."/>
        </authorList>
    </citation>
    <scope>NUCLEOTIDE SEQUENCE [LARGE SCALE GENOMIC DNA]</scope>
    <source>
        <strain evidence="4">C-2</strain>
    </source>
</reference>
<dbReference type="InterPro" id="IPR011055">
    <property type="entry name" value="Dup_hybrid_motif"/>
</dbReference>
<dbReference type="Proteomes" id="UP000603715">
    <property type="component" value="Unassembled WGS sequence"/>
</dbReference>
<dbReference type="SUPFAM" id="SSF51261">
    <property type="entry name" value="Duplicated hybrid motif"/>
    <property type="match status" value="2"/>
</dbReference>
<protein>
    <submittedName>
        <fullName evidence="3">M23 family metallopeptidase</fullName>
    </submittedName>
</protein>
<accession>A0A9Q3UVM1</accession>
<evidence type="ECO:0000313" key="4">
    <source>
        <dbReference type="Proteomes" id="UP000603715"/>
    </source>
</evidence>
<dbReference type="EMBL" id="JACXXP010000055">
    <property type="protein sequence ID" value="MBD3907162.1"/>
    <property type="molecule type" value="Genomic_DNA"/>
</dbReference>
<feature type="domain" description="M23ase beta-sheet core" evidence="1">
    <location>
        <begin position="144"/>
        <end position="194"/>
    </location>
</feature>
<dbReference type="InterPro" id="IPR050570">
    <property type="entry name" value="Cell_wall_metabolism_enzyme"/>
</dbReference>
<dbReference type="RefSeq" id="WP_191181511.1">
    <property type="nucleotide sequence ID" value="NZ_JACXXP010000055.1"/>
</dbReference>
<evidence type="ECO:0000313" key="5">
    <source>
        <dbReference type="Proteomes" id="UP001107960"/>
    </source>
</evidence>
<dbReference type="EMBL" id="JAJJML010000001">
    <property type="protein sequence ID" value="MCC9034306.1"/>
    <property type="molecule type" value="Genomic_DNA"/>
</dbReference>
<dbReference type="Proteomes" id="UP001107960">
    <property type="component" value="Unassembled WGS sequence"/>
</dbReference>
<reference evidence="2" key="3">
    <citation type="submission" date="2024-05" db="EMBL/GenBank/DDBJ databases">
        <title>Description of novel Chryseobacterium sp. strain C-2.</title>
        <authorList>
            <person name="Saticioglu I.B."/>
        </authorList>
    </citation>
    <scope>NUCLEOTIDE SEQUENCE</scope>
    <source>
        <strain evidence="2">C-2</strain>
    </source>
</reference>
<evidence type="ECO:0000259" key="1">
    <source>
        <dbReference type="Pfam" id="PF01551"/>
    </source>
</evidence>